<keyword evidence="2" id="KW-0732">Signal</keyword>
<protein>
    <submittedName>
        <fullName evidence="3">Uncharacterized protein</fullName>
    </submittedName>
</protein>
<evidence type="ECO:0000313" key="3">
    <source>
        <dbReference type="EMBL" id="KAJ4343589.1"/>
    </source>
</evidence>
<evidence type="ECO:0000313" key="4">
    <source>
        <dbReference type="Proteomes" id="UP001140562"/>
    </source>
</evidence>
<sequence>MKFSSAQGFCLALLVPVVRVSAQSISDLSSASPTVAIPSVTPISSSVTLSPLSSDPSVTSSDDEKTSSSILATPSPGANSINSDSSATTPVLTIVTSSTFPPAQSSSLVAPSTFPPSPTGNNSSSSDDGDDFVPHGLTDGAESTQPIFAGPTTPEQHLAEQAVNQPQTPVSPEVARELAIMETVLFDHFVNTAPAPADQSIVQVPANVSNCASVLKKRGLVGSGRNFNTRSLRGFDCKVVDILEIPIYFHYIKASFDAERPLGLKDRIESSATFLNSVFTPLGITFKMQSIRYWYPAATGTNGDWSELTMDEPRLQKWQRRTRTADDLDLTVWVVNGLSGNLNGYSPCRGDDGLQTGFHTDQKAAMFARVLQWRRGYTDDECQVRDPSALGARAKRSSMQDLVDGQCPDIEKQVQTILSQPIREATNSSTGTGSGGNGSNTGVNSNSAVAVRSLYGTVVGVVAAVLLGQLLL</sequence>
<dbReference type="OrthoDB" id="536211at2759"/>
<gene>
    <name evidence="3" type="ORF">N0V87_000356</name>
</gene>
<feature type="region of interest" description="Disordered" evidence="1">
    <location>
        <begin position="101"/>
        <end position="152"/>
    </location>
</feature>
<feature type="region of interest" description="Disordered" evidence="1">
    <location>
        <begin position="46"/>
        <end position="86"/>
    </location>
</feature>
<dbReference type="EMBL" id="JAPEUV010000002">
    <property type="protein sequence ID" value="KAJ4343589.1"/>
    <property type="molecule type" value="Genomic_DNA"/>
</dbReference>
<reference evidence="3" key="1">
    <citation type="submission" date="2022-10" db="EMBL/GenBank/DDBJ databases">
        <title>Tapping the CABI collections for fungal endophytes: first genome assemblies for Collariella, Neodidymelliopsis, Ascochyta clinopodiicola, Didymella pomorum, Didymosphaeria variabile, Neocosmospora piperis and Neocucurbitaria cava.</title>
        <authorList>
            <person name="Hill R."/>
        </authorList>
    </citation>
    <scope>NUCLEOTIDE SEQUENCE</scope>
    <source>
        <strain evidence="3">IMI 360193</strain>
    </source>
</reference>
<dbReference type="Proteomes" id="UP001140562">
    <property type="component" value="Unassembled WGS sequence"/>
</dbReference>
<feature type="compositionally biased region" description="Polar residues" evidence="1">
    <location>
        <begin position="67"/>
        <end position="86"/>
    </location>
</feature>
<organism evidence="3 4">
    <name type="scientific">Didymella glomerata</name>
    <dbReference type="NCBI Taxonomy" id="749621"/>
    <lineage>
        <taxon>Eukaryota</taxon>
        <taxon>Fungi</taxon>
        <taxon>Dikarya</taxon>
        <taxon>Ascomycota</taxon>
        <taxon>Pezizomycotina</taxon>
        <taxon>Dothideomycetes</taxon>
        <taxon>Pleosporomycetidae</taxon>
        <taxon>Pleosporales</taxon>
        <taxon>Pleosporineae</taxon>
        <taxon>Didymellaceae</taxon>
        <taxon>Didymella</taxon>
    </lineage>
</organism>
<dbReference type="AlphaFoldDB" id="A0A9W9C4G0"/>
<keyword evidence="4" id="KW-1185">Reference proteome</keyword>
<accession>A0A9W9C4G0</accession>
<feature type="compositionally biased region" description="Polar residues" evidence="1">
    <location>
        <begin position="101"/>
        <end position="110"/>
    </location>
</feature>
<feature type="compositionally biased region" description="Low complexity" evidence="1">
    <location>
        <begin position="46"/>
        <end position="60"/>
    </location>
</feature>
<evidence type="ECO:0000256" key="1">
    <source>
        <dbReference type="SAM" id="MobiDB-lite"/>
    </source>
</evidence>
<feature type="region of interest" description="Disordered" evidence="1">
    <location>
        <begin position="420"/>
        <end position="440"/>
    </location>
</feature>
<feature type="signal peptide" evidence="2">
    <location>
        <begin position="1"/>
        <end position="22"/>
    </location>
</feature>
<comment type="caution">
    <text evidence="3">The sequence shown here is derived from an EMBL/GenBank/DDBJ whole genome shotgun (WGS) entry which is preliminary data.</text>
</comment>
<name>A0A9W9C4G0_9PLEO</name>
<proteinExistence type="predicted"/>
<evidence type="ECO:0000256" key="2">
    <source>
        <dbReference type="SAM" id="SignalP"/>
    </source>
</evidence>
<feature type="chain" id="PRO_5040946793" evidence="2">
    <location>
        <begin position="23"/>
        <end position="472"/>
    </location>
</feature>